<comment type="caution">
    <text evidence="1">The sequence shown here is derived from an EMBL/GenBank/DDBJ whole genome shotgun (WGS) entry which is preliminary data.</text>
</comment>
<dbReference type="Gene3D" id="3.90.1200.10">
    <property type="match status" value="1"/>
</dbReference>
<evidence type="ECO:0000313" key="1">
    <source>
        <dbReference type="EMBL" id="TQL78156.1"/>
    </source>
</evidence>
<dbReference type="EMBL" id="VFOW01000001">
    <property type="protein sequence ID" value="TQL78156.1"/>
    <property type="molecule type" value="Genomic_DNA"/>
</dbReference>
<sequence>MPENADESTGAREALTHNTNNAATAGIWRHRHADGSVIVKHATPPTGDGLWAAGAEPAHWNYWRREALAYTTGFATEYLSGSRIRPPALLGDSTRPDGSVELTLEDVGRGQATGWSPERLGGFAYQLGTVQARWAHPTADRPTWLSTGWIRQYAGRFGPESPPDWDHPQLAAAWPKRLRDGLARQWESRDRLFTLAETAPRTVSHLDVWPMNIMDDPDSSDGAVLLDWSFIGDGAVGEDIGNLVPDSVADGLMPADGLPEIADACVTGYLDGLRDGEWRGSPDEARRAIAVCGAAKYVWLAPMMADRLARGLAIGSANYDRGDDNPAILERRRSMMELLVDWTDQALG</sequence>
<dbReference type="Proteomes" id="UP000317043">
    <property type="component" value="Unassembled WGS sequence"/>
</dbReference>
<protein>
    <submittedName>
        <fullName evidence="1">Phosphotransferase family enzyme</fullName>
    </submittedName>
</protein>
<dbReference type="InterPro" id="IPR011009">
    <property type="entry name" value="Kinase-like_dom_sf"/>
</dbReference>
<proteinExistence type="predicted"/>
<gene>
    <name evidence="1" type="ORF">FB566_3733</name>
</gene>
<dbReference type="InParanoid" id="A0A543B024"/>
<dbReference type="RefSeq" id="WP_142042172.1">
    <property type="nucleotide sequence ID" value="NZ_JBHTGS010000001.1"/>
</dbReference>
<keyword evidence="1" id="KW-0808">Transferase</keyword>
<dbReference type="AlphaFoldDB" id="A0A543B024"/>
<keyword evidence="2" id="KW-1185">Reference proteome</keyword>
<reference evidence="1 2" key="1">
    <citation type="submission" date="2019-06" db="EMBL/GenBank/DDBJ databases">
        <title>Sequencing the genomes of 1000 actinobacteria strains.</title>
        <authorList>
            <person name="Klenk H.-P."/>
        </authorList>
    </citation>
    <scope>NUCLEOTIDE SEQUENCE [LARGE SCALE GENOMIC DNA]</scope>
    <source>
        <strain evidence="1 2">DSM 45928</strain>
    </source>
</reference>
<accession>A0A543B024</accession>
<evidence type="ECO:0000313" key="2">
    <source>
        <dbReference type="Proteomes" id="UP000317043"/>
    </source>
</evidence>
<dbReference type="SUPFAM" id="SSF56112">
    <property type="entry name" value="Protein kinase-like (PK-like)"/>
    <property type="match status" value="1"/>
</dbReference>
<name>A0A543B024_9ACTN</name>
<dbReference type="GO" id="GO:0016740">
    <property type="term" value="F:transferase activity"/>
    <property type="evidence" value="ECO:0007669"/>
    <property type="project" value="UniProtKB-KW"/>
</dbReference>
<dbReference type="OrthoDB" id="3816435at2"/>
<organism evidence="1 2">
    <name type="scientific">Stackebrandtia endophytica</name>
    <dbReference type="NCBI Taxonomy" id="1496996"/>
    <lineage>
        <taxon>Bacteria</taxon>
        <taxon>Bacillati</taxon>
        <taxon>Actinomycetota</taxon>
        <taxon>Actinomycetes</taxon>
        <taxon>Glycomycetales</taxon>
        <taxon>Glycomycetaceae</taxon>
        <taxon>Stackebrandtia</taxon>
    </lineage>
</organism>